<comment type="caution">
    <text evidence="1">The sequence shown here is derived from an EMBL/GenBank/DDBJ whole genome shotgun (WGS) entry which is preliminary data.</text>
</comment>
<dbReference type="Proteomes" id="UP000821845">
    <property type="component" value="Chromosome 1"/>
</dbReference>
<sequence length="120" mass="12598">MQLTPPGAWASSPVRKRREPSVISSSPAAAATGEHGDGGTQPRAPMARVALDPNFPPRLLAALLCGGASLSLFGDEVLAHLRRRSVHMRACDTAFHIASGIDTSCGAARLILRGEKSVHH</sequence>
<dbReference type="EMBL" id="CM023481">
    <property type="protein sequence ID" value="KAH6946048.1"/>
    <property type="molecule type" value="Genomic_DNA"/>
</dbReference>
<protein>
    <submittedName>
        <fullName evidence="1">Uncharacterized protein</fullName>
    </submittedName>
</protein>
<accession>A0ACB7TG44</accession>
<keyword evidence="2" id="KW-1185">Reference proteome</keyword>
<proteinExistence type="predicted"/>
<reference evidence="1" key="1">
    <citation type="submission" date="2020-05" db="EMBL/GenBank/DDBJ databases">
        <title>Large-scale comparative analyses of tick genomes elucidate their genetic diversity and vector capacities.</title>
        <authorList>
            <person name="Jia N."/>
            <person name="Wang J."/>
            <person name="Shi W."/>
            <person name="Du L."/>
            <person name="Sun Y."/>
            <person name="Zhan W."/>
            <person name="Jiang J."/>
            <person name="Wang Q."/>
            <person name="Zhang B."/>
            <person name="Ji P."/>
            <person name="Sakyi L.B."/>
            <person name="Cui X."/>
            <person name="Yuan T."/>
            <person name="Jiang B."/>
            <person name="Yang W."/>
            <person name="Lam T.T.-Y."/>
            <person name="Chang Q."/>
            <person name="Ding S."/>
            <person name="Wang X."/>
            <person name="Zhu J."/>
            <person name="Ruan X."/>
            <person name="Zhao L."/>
            <person name="Wei J."/>
            <person name="Que T."/>
            <person name="Du C."/>
            <person name="Cheng J."/>
            <person name="Dai P."/>
            <person name="Han X."/>
            <person name="Huang E."/>
            <person name="Gao Y."/>
            <person name="Liu J."/>
            <person name="Shao H."/>
            <person name="Ye R."/>
            <person name="Li L."/>
            <person name="Wei W."/>
            <person name="Wang X."/>
            <person name="Wang C."/>
            <person name="Yang T."/>
            <person name="Huo Q."/>
            <person name="Li W."/>
            <person name="Guo W."/>
            <person name="Chen H."/>
            <person name="Zhou L."/>
            <person name="Ni X."/>
            <person name="Tian J."/>
            <person name="Zhou Y."/>
            <person name="Sheng Y."/>
            <person name="Liu T."/>
            <person name="Pan Y."/>
            <person name="Xia L."/>
            <person name="Li J."/>
            <person name="Zhao F."/>
            <person name="Cao W."/>
        </authorList>
    </citation>
    <scope>NUCLEOTIDE SEQUENCE</scope>
    <source>
        <strain evidence="1">Hyas-2018</strain>
    </source>
</reference>
<name>A0ACB7TG44_HYAAI</name>
<evidence type="ECO:0000313" key="2">
    <source>
        <dbReference type="Proteomes" id="UP000821845"/>
    </source>
</evidence>
<evidence type="ECO:0000313" key="1">
    <source>
        <dbReference type="EMBL" id="KAH6946048.1"/>
    </source>
</evidence>
<gene>
    <name evidence="1" type="ORF">HPB50_011291</name>
</gene>
<organism evidence="1 2">
    <name type="scientific">Hyalomma asiaticum</name>
    <name type="common">Tick</name>
    <dbReference type="NCBI Taxonomy" id="266040"/>
    <lineage>
        <taxon>Eukaryota</taxon>
        <taxon>Metazoa</taxon>
        <taxon>Ecdysozoa</taxon>
        <taxon>Arthropoda</taxon>
        <taxon>Chelicerata</taxon>
        <taxon>Arachnida</taxon>
        <taxon>Acari</taxon>
        <taxon>Parasitiformes</taxon>
        <taxon>Ixodida</taxon>
        <taxon>Ixodoidea</taxon>
        <taxon>Ixodidae</taxon>
        <taxon>Hyalomminae</taxon>
        <taxon>Hyalomma</taxon>
    </lineage>
</organism>